<dbReference type="InParanoid" id="A0A317ZL65"/>
<name>A0A317ZL65_9BACT</name>
<dbReference type="SUPFAM" id="SSF48452">
    <property type="entry name" value="TPR-like"/>
    <property type="match status" value="1"/>
</dbReference>
<dbReference type="InterPro" id="IPR002035">
    <property type="entry name" value="VWF_A"/>
</dbReference>
<dbReference type="Gene3D" id="1.25.40.10">
    <property type="entry name" value="Tetratricopeptide repeat domain"/>
    <property type="match status" value="1"/>
</dbReference>
<dbReference type="PROSITE" id="PS50005">
    <property type="entry name" value="TPR"/>
    <property type="match status" value="1"/>
</dbReference>
<feature type="domain" description="VWFA" evidence="8">
    <location>
        <begin position="91"/>
        <end position="268"/>
    </location>
</feature>
<evidence type="ECO:0000256" key="5">
    <source>
        <dbReference type="PROSITE-ProRule" id="PRU00339"/>
    </source>
</evidence>
<keyword evidence="10" id="KW-1185">Reference proteome</keyword>
<keyword evidence="5" id="KW-0802">TPR repeat</keyword>
<dbReference type="PANTHER" id="PTHR22550">
    <property type="entry name" value="SPORE GERMINATION PROTEIN"/>
    <property type="match status" value="1"/>
</dbReference>
<evidence type="ECO:0000256" key="6">
    <source>
        <dbReference type="SAM" id="MobiDB-lite"/>
    </source>
</evidence>
<dbReference type="PRINTS" id="PR00453">
    <property type="entry name" value="VWFADOMAIN"/>
</dbReference>
<feature type="transmembrane region" description="Helical" evidence="7">
    <location>
        <begin position="56"/>
        <end position="74"/>
    </location>
</feature>
<dbReference type="PANTHER" id="PTHR22550:SF5">
    <property type="entry name" value="LEUCINE ZIPPER PROTEIN 4"/>
    <property type="match status" value="1"/>
</dbReference>
<dbReference type="InterPro" id="IPR050768">
    <property type="entry name" value="UPF0353/GerABKA_families"/>
</dbReference>
<dbReference type="OrthoDB" id="9807628at2"/>
<evidence type="ECO:0000256" key="2">
    <source>
        <dbReference type="ARBA" id="ARBA00022692"/>
    </source>
</evidence>
<feature type="compositionally biased region" description="Acidic residues" evidence="6">
    <location>
        <begin position="466"/>
        <end position="489"/>
    </location>
</feature>
<dbReference type="InterPro" id="IPR011990">
    <property type="entry name" value="TPR-like_helical_dom_sf"/>
</dbReference>
<dbReference type="PROSITE" id="PS50234">
    <property type="entry name" value="VWFA"/>
    <property type="match status" value="1"/>
</dbReference>
<keyword evidence="1" id="KW-1003">Cell membrane</keyword>
<dbReference type="InterPro" id="IPR019734">
    <property type="entry name" value="TPR_rpt"/>
</dbReference>
<feature type="transmembrane region" description="Helical" evidence="7">
    <location>
        <begin position="6"/>
        <end position="27"/>
    </location>
</feature>
<dbReference type="InterPro" id="IPR036465">
    <property type="entry name" value="vWFA_dom_sf"/>
</dbReference>
<keyword evidence="4 7" id="KW-0472">Membrane</keyword>
<keyword evidence="2 7" id="KW-0812">Transmembrane</keyword>
<dbReference type="SUPFAM" id="SSF53300">
    <property type="entry name" value="vWA-like"/>
    <property type="match status" value="1"/>
</dbReference>
<evidence type="ECO:0000256" key="3">
    <source>
        <dbReference type="ARBA" id="ARBA00022989"/>
    </source>
</evidence>
<reference evidence="9 10" key="1">
    <citation type="submission" date="2018-05" db="EMBL/GenBank/DDBJ databases">
        <title>Coraliomargarita sinensis sp. nov., isolated from a marine solar saltern.</title>
        <authorList>
            <person name="Zhou L.Y."/>
        </authorList>
    </citation>
    <scope>NUCLEOTIDE SEQUENCE [LARGE SCALE GENOMIC DNA]</scope>
    <source>
        <strain evidence="9 10">WN38</strain>
    </source>
</reference>
<dbReference type="SMART" id="SM00327">
    <property type="entry name" value="VWA"/>
    <property type="match status" value="1"/>
</dbReference>
<sequence>MTFEAPIWLALTPVLTLISISLVLLGWRKRSQLLGRFAAARLLDRLTEKASVQRRLLKSALIVAAVSLLGLALARPQYGVEWSERKARGLDIVFALDSSKSMLATDLRPTRLERGKLAILDLIDRLESDRIGLVAFAGQAFLQTPPTLDYGAFRESLNATDPSILSRGGSDLGRAIEEAAKAFPSETNVKVVVLLTDGEDLGGQALEAARTAAEDGIQIFTIGIGTPQGEYLRIRNEQGIEEFVRDRNDQPVRSQLDEATLQQIAQLTGGSYSRLGGSSLEALYDSVLATLPREERESELQEVRIERFQWLLTTALAFLILEIVIRSRRPRASQAALLLLSLLMVSPNPAEATPYNEAHTALTEGDYATANELYTEAMRQTNDRSLQRDALYNMGHATYQLGRADYDQGDAEGALKRIRSAEKLFESALELDPNDNTIRQDLERTRKVRETIEQFLEQQKEQENQQQEEQEQQDSEQSDEQDASDSEASEDQKEEGSEQENEQKQQQSQEGESGEQEQSGEEQSGQPQNEESQSGEQQEGEQDSESPSGQEEPSDEPSGSNQSEPGESDEQDTPEPTPGESQEENEETGESTEPVPQVGEPEESESGEQASGAAQSSANAQIEGMTIKEAQDLLDSLRGKEEILPFAKPTPGKGRPIQDW</sequence>
<protein>
    <recommendedName>
        <fullName evidence="8">VWFA domain-containing protein</fullName>
    </recommendedName>
</protein>
<evidence type="ECO:0000256" key="1">
    <source>
        <dbReference type="ARBA" id="ARBA00022475"/>
    </source>
</evidence>
<accession>A0A317ZL65</accession>
<feature type="compositionally biased region" description="Low complexity" evidence="6">
    <location>
        <begin position="545"/>
        <end position="560"/>
    </location>
</feature>
<dbReference type="EMBL" id="QHJQ01000002">
    <property type="protein sequence ID" value="PXA04917.1"/>
    <property type="molecule type" value="Genomic_DNA"/>
</dbReference>
<comment type="caution">
    <text evidence="9">The sequence shown here is derived from an EMBL/GenBank/DDBJ whole genome shotgun (WGS) entry which is preliminary data.</text>
</comment>
<dbReference type="AlphaFoldDB" id="A0A317ZL65"/>
<feature type="repeat" description="TPR" evidence="5">
    <location>
        <begin position="402"/>
        <end position="435"/>
    </location>
</feature>
<feature type="region of interest" description="Disordered" evidence="6">
    <location>
        <begin position="458"/>
        <end position="627"/>
    </location>
</feature>
<dbReference type="Gene3D" id="3.40.50.410">
    <property type="entry name" value="von Willebrand factor, type A domain"/>
    <property type="match status" value="1"/>
</dbReference>
<feature type="compositionally biased region" description="Low complexity" evidence="6">
    <location>
        <begin position="521"/>
        <end position="537"/>
    </location>
</feature>
<dbReference type="Proteomes" id="UP000247099">
    <property type="component" value="Unassembled WGS sequence"/>
</dbReference>
<organism evidence="9 10">
    <name type="scientific">Coraliomargarita sinensis</name>
    <dbReference type="NCBI Taxonomy" id="2174842"/>
    <lineage>
        <taxon>Bacteria</taxon>
        <taxon>Pseudomonadati</taxon>
        <taxon>Verrucomicrobiota</taxon>
        <taxon>Opitutia</taxon>
        <taxon>Puniceicoccales</taxon>
        <taxon>Coraliomargaritaceae</taxon>
        <taxon>Coraliomargarita</taxon>
    </lineage>
</organism>
<evidence type="ECO:0000256" key="7">
    <source>
        <dbReference type="SAM" id="Phobius"/>
    </source>
</evidence>
<feature type="compositionally biased region" description="Acidic residues" evidence="6">
    <location>
        <begin position="581"/>
        <end position="590"/>
    </location>
</feature>
<evidence type="ECO:0000256" key="4">
    <source>
        <dbReference type="ARBA" id="ARBA00023136"/>
    </source>
</evidence>
<dbReference type="Pfam" id="PF13519">
    <property type="entry name" value="VWA_2"/>
    <property type="match status" value="1"/>
</dbReference>
<evidence type="ECO:0000313" key="9">
    <source>
        <dbReference type="EMBL" id="PXA04917.1"/>
    </source>
</evidence>
<feature type="compositionally biased region" description="Low complexity" evidence="6">
    <location>
        <begin position="607"/>
        <end position="617"/>
    </location>
</feature>
<proteinExistence type="predicted"/>
<dbReference type="RefSeq" id="WP_110129918.1">
    <property type="nucleotide sequence ID" value="NZ_QHJQ01000002.1"/>
</dbReference>
<evidence type="ECO:0000259" key="8">
    <source>
        <dbReference type="PROSITE" id="PS50234"/>
    </source>
</evidence>
<keyword evidence="3 7" id="KW-1133">Transmembrane helix</keyword>
<gene>
    <name evidence="9" type="ORF">DDZ13_02835</name>
</gene>
<evidence type="ECO:0000313" key="10">
    <source>
        <dbReference type="Proteomes" id="UP000247099"/>
    </source>
</evidence>